<feature type="compositionally biased region" description="Low complexity" evidence="5">
    <location>
        <begin position="1"/>
        <end position="12"/>
    </location>
</feature>
<proteinExistence type="predicted"/>
<feature type="compositionally biased region" description="Low complexity" evidence="5">
    <location>
        <begin position="103"/>
        <end position="115"/>
    </location>
</feature>
<dbReference type="InterPro" id="IPR001138">
    <property type="entry name" value="Zn2Cys6_DnaBD"/>
</dbReference>
<feature type="domain" description="Zn(2)-C6 fungal-type" evidence="6">
    <location>
        <begin position="28"/>
        <end position="57"/>
    </location>
</feature>
<accession>A0A317WTE8</accession>
<feature type="compositionally biased region" description="Low complexity" evidence="5">
    <location>
        <begin position="69"/>
        <end position="79"/>
    </location>
</feature>
<keyword evidence="2" id="KW-0238">DNA-binding</keyword>
<keyword evidence="3" id="KW-0804">Transcription</keyword>
<dbReference type="PANTHER" id="PTHR31069">
    <property type="entry name" value="OLEATE-ACTIVATED TRANSCRIPTION FACTOR 1-RELATED"/>
    <property type="match status" value="1"/>
</dbReference>
<dbReference type="RefSeq" id="XP_025402258.1">
    <property type="nucleotide sequence ID" value="XM_025547437.1"/>
</dbReference>
<comment type="caution">
    <text evidence="7">The sequence shown here is derived from an EMBL/GenBank/DDBJ whole genome shotgun (WGS) entry which is preliminary data.</text>
</comment>
<keyword evidence="8" id="KW-1185">Reference proteome</keyword>
<evidence type="ECO:0000256" key="1">
    <source>
        <dbReference type="ARBA" id="ARBA00023015"/>
    </source>
</evidence>
<evidence type="ECO:0000256" key="3">
    <source>
        <dbReference type="ARBA" id="ARBA00023163"/>
    </source>
</evidence>
<dbReference type="AlphaFoldDB" id="A0A317WTE8"/>
<dbReference type="GeneID" id="37069674"/>
<dbReference type="PANTHER" id="PTHR31069:SF26">
    <property type="entry name" value="ZN(2)-C6 FUNGAL-TYPE DOMAIN-CONTAINING PROTEIN"/>
    <property type="match status" value="1"/>
</dbReference>
<reference evidence="7 8" key="1">
    <citation type="submission" date="2016-12" db="EMBL/GenBank/DDBJ databases">
        <title>The genomes of Aspergillus section Nigri reveals drivers in fungal speciation.</title>
        <authorList>
            <consortium name="DOE Joint Genome Institute"/>
            <person name="Vesth T.C."/>
            <person name="Nybo J."/>
            <person name="Theobald S."/>
            <person name="Brandl J."/>
            <person name="Frisvad J.C."/>
            <person name="Nielsen K.F."/>
            <person name="Lyhne E.K."/>
            <person name="Kogle M.E."/>
            <person name="Kuo A."/>
            <person name="Riley R."/>
            <person name="Clum A."/>
            <person name="Nolan M."/>
            <person name="Lipzen A."/>
            <person name="Salamov A."/>
            <person name="Henrissat B."/>
            <person name="Wiebenga A."/>
            <person name="De Vries R.P."/>
            <person name="Grigoriev I.V."/>
            <person name="Mortensen U.H."/>
            <person name="Andersen M.R."/>
            <person name="Baker S.E."/>
        </authorList>
    </citation>
    <scope>NUCLEOTIDE SEQUENCE [LARGE SCALE GENOMIC DNA]</scope>
    <source>
        <strain evidence="7 8">CBS 117.55</strain>
    </source>
</reference>
<dbReference type="SUPFAM" id="SSF57701">
    <property type="entry name" value="Zn2/Cys6 DNA-binding domain"/>
    <property type="match status" value="1"/>
</dbReference>
<evidence type="ECO:0000259" key="6">
    <source>
        <dbReference type="Pfam" id="PF00172"/>
    </source>
</evidence>
<dbReference type="OrthoDB" id="2943660at2759"/>
<dbReference type="Pfam" id="PF00172">
    <property type="entry name" value="Zn_clus"/>
    <property type="match status" value="1"/>
</dbReference>
<dbReference type="InterPro" id="IPR050675">
    <property type="entry name" value="OAF3"/>
</dbReference>
<evidence type="ECO:0000256" key="2">
    <source>
        <dbReference type="ARBA" id="ARBA00023125"/>
    </source>
</evidence>
<dbReference type="EMBL" id="MSFL01000004">
    <property type="protein sequence ID" value="PWY89071.1"/>
    <property type="molecule type" value="Genomic_DNA"/>
</dbReference>
<dbReference type="GO" id="GO:0000981">
    <property type="term" value="F:DNA-binding transcription factor activity, RNA polymerase II-specific"/>
    <property type="evidence" value="ECO:0007669"/>
    <property type="project" value="InterPro"/>
</dbReference>
<sequence length="552" mass="60505">MNPSPKSQSHPQSHSHHHPQPHPPPSPKAKIRCSHEKPSCRRCQKHNIECIYSISRRLGRPAKKKDGCSSPSATPAGTAARGGGLGGTLDHDPLDLERCFGPQQQQQQQGAQRGMMRGGQKKKNKVKEDGGMGMGMGLGLGMDMGIGMGIGVGVGMGMGMEVQMGLQEVDALGHRGHGLDDTLMLENMAGVEMDPVSLEGGSSVQTDCFMDGGLFSVSDGIDLSTDSWLHEFMTNPAADLAQERELLDSLGLSSIKPESSCVENSPETKGFVTETQDEGYLAPTTFEHQQQQQQQQQSDVPDQKYLKEDLLAWPQPVENFPRPVSITDSTPAKVSKRGCGYALPPTGGEITPTPAMLQYQCQCHERTSRELIRVNIFASRAGPYATIDSILSCQRVLQQLSETILQCTVCCRTRANLLMVVIVGIDSLVTALEAITSVDSGLADRLFAGYHHHDQLLPDRRYRGPGLQFRSQVEACPLVVGGFCVPTEDKFCFIKHVLWLRLSEMLATVRKIRVCTQEISPVSASRGKLIMMMETDRRLELIMMRTKMLARP</sequence>
<dbReference type="GO" id="GO:0009893">
    <property type="term" value="P:positive regulation of metabolic process"/>
    <property type="evidence" value="ECO:0007669"/>
    <property type="project" value="UniProtKB-ARBA"/>
</dbReference>
<dbReference type="InterPro" id="IPR036864">
    <property type="entry name" value="Zn2-C6_fun-type_DNA-bd_sf"/>
</dbReference>
<dbReference type="VEuPathDB" id="FungiDB:BO70DRAFT_418029"/>
<feature type="region of interest" description="Disordered" evidence="5">
    <location>
        <begin position="60"/>
        <end position="130"/>
    </location>
</feature>
<keyword evidence="4" id="KW-0539">Nucleus</keyword>
<organism evidence="7 8">
    <name type="scientific">Aspergillus heteromorphus CBS 117.55</name>
    <dbReference type="NCBI Taxonomy" id="1448321"/>
    <lineage>
        <taxon>Eukaryota</taxon>
        <taxon>Fungi</taxon>
        <taxon>Dikarya</taxon>
        <taxon>Ascomycota</taxon>
        <taxon>Pezizomycotina</taxon>
        <taxon>Eurotiomycetes</taxon>
        <taxon>Eurotiomycetidae</taxon>
        <taxon>Eurotiales</taxon>
        <taxon>Aspergillaceae</taxon>
        <taxon>Aspergillus</taxon>
        <taxon>Aspergillus subgen. Circumdati</taxon>
    </lineage>
</organism>
<dbReference type="GO" id="GO:0003677">
    <property type="term" value="F:DNA binding"/>
    <property type="evidence" value="ECO:0007669"/>
    <property type="project" value="UniProtKB-KW"/>
</dbReference>
<keyword evidence="1" id="KW-0805">Transcription regulation</keyword>
<dbReference type="GO" id="GO:0008270">
    <property type="term" value="F:zinc ion binding"/>
    <property type="evidence" value="ECO:0007669"/>
    <property type="project" value="InterPro"/>
</dbReference>
<gene>
    <name evidence="7" type="ORF">BO70DRAFT_418029</name>
</gene>
<evidence type="ECO:0000256" key="4">
    <source>
        <dbReference type="ARBA" id="ARBA00023242"/>
    </source>
</evidence>
<evidence type="ECO:0000313" key="7">
    <source>
        <dbReference type="EMBL" id="PWY89071.1"/>
    </source>
</evidence>
<evidence type="ECO:0000313" key="8">
    <source>
        <dbReference type="Proteomes" id="UP000247233"/>
    </source>
</evidence>
<dbReference type="CDD" id="cd00067">
    <property type="entry name" value="GAL4"/>
    <property type="match status" value="1"/>
</dbReference>
<dbReference type="Proteomes" id="UP000247233">
    <property type="component" value="Unassembled WGS sequence"/>
</dbReference>
<evidence type="ECO:0000256" key="5">
    <source>
        <dbReference type="SAM" id="MobiDB-lite"/>
    </source>
</evidence>
<feature type="region of interest" description="Disordered" evidence="5">
    <location>
        <begin position="1"/>
        <end position="33"/>
    </location>
</feature>
<protein>
    <recommendedName>
        <fullName evidence="6">Zn(2)-C6 fungal-type domain-containing protein</fullName>
    </recommendedName>
</protein>
<dbReference type="Gene3D" id="4.10.240.10">
    <property type="entry name" value="Zn(2)-C6 fungal-type DNA-binding domain"/>
    <property type="match status" value="1"/>
</dbReference>
<feature type="compositionally biased region" description="Basic and acidic residues" evidence="5">
    <location>
        <begin position="89"/>
        <end position="98"/>
    </location>
</feature>
<name>A0A317WTE8_9EURO</name>